<reference evidence="4" key="1">
    <citation type="journal article" date="2019" name="Int. J. Syst. Evol. Microbiol.">
        <title>The Global Catalogue of Microorganisms (GCM) 10K type strain sequencing project: providing services to taxonomists for standard genome sequencing and annotation.</title>
        <authorList>
            <consortium name="The Broad Institute Genomics Platform"/>
            <consortium name="The Broad Institute Genome Sequencing Center for Infectious Disease"/>
            <person name="Wu L."/>
            <person name="Ma J."/>
        </authorList>
    </citation>
    <scope>NUCLEOTIDE SEQUENCE [LARGE SCALE GENOMIC DNA]</scope>
    <source>
        <strain evidence="4">CCM 7855</strain>
    </source>
</reference>
<dbReference type="Gene3D" id="3.40.50.150">
    <property type="entry name" value="Vaccinia Virus protein VP39"/>
    <property type="match status" value="1"/>
</dbReference>
<comment type="caution">
    <text evidence="3">The sequence shown here is derived from an EMBL/GenBank/DDBJ whole genome shotgun (WGS) entry which is preliminary data.</text>
</comment>
<gene>
    <name evidence="3" type="ORF">GCM10007298_16830</name>
</gene>
<name>A0ABQ1UM95_9NOCA</name>
<dbReference type="PANTHER" id="PTHR44942:SF4">
    <property type="entry name" value="METHYLTRANSFERASE TYPE 11 DOMAIN-CONTAINING PROTEIN"/>
    <property type="match status" value="1"/>
</dbReference>
<proteinExistence type="predicted"/>
<dbReference type="Proteomes" id="UP000632454">
    <property type="component" value="Unassembled WGS sequence"/>
</dbReference>
<dbReference type="EMBL" id="BMCS01000001">
    <property type="protein sequence ID" value="GGF21524.1"/>
    <property type="molecule type" value="Genomic_DNA"/>
</dbReference>
<dbReference type="InterPro" id="IPR051052">
    <property type="entry name" value="Diverse_substrate_MTase"/>
</dbReference>
<dbReference type="Pfam" id="PF13489">
    <property type="entry name" value="Methyltransf_23"/>
    <property type="match status" value="1"/>
</dbReference>
<dbReference type="SUPFAM" id="SSF53335">
    <property type="entry name" value="S-adenosyl-L-methionine-dependent methyltransferases"/>
    <property type="match status" value="1"/>
</dbReference>
<keyword evidence="4" id="KW-1185">Reference proteome</keyword>
<dbReference type="RefSeq" id="WP_188488673.1">
    <property type="nucleotide sequence ID" value="NZ_BMCS01000001.1"/>
</dbReference>
<evidence type="ECO:0000313" key="4">
    <source>
        <dbReference type="Proteomes" id="UP000632454"/>
    </source>
</evidence>
<evidence type="ECO:0000256" key="1">
    <source>
        <dbReference type="ARBA" id="ARBA00022603"/>
    </source>
</evidence>
<evidence type="ECO:0000256" key="2">
    <source>
        <dbReference type="ARBA" id="ARBA00022679"/>
    </source>
</evidence>
<accession>A0ABQ1UM95</accession>
<protein>
    <submittedName>
        <fullName evidence="3">Uncharacterized protein</fullName>
    </submittedName>
</protein>
<dbReference type="InterPro" id="IPR029063">
    <property type="entry name" value="SAM-dependent_MTases_sf"/>
</dbReference>
<sequence>MPEPTPLHVDRHLALSFGAQAQAYEDHRPDFPDDLMDAVAALGHRVLDVGSGTGKAAAALLARGCDVVAVEPDSDMADIARAKGVTVEPGTFEDWDPRGRSFDLVVFARSWHWVDPVPALAKLAEILPVGGHVALLSHESSWRGFDNPAIRDIVDGVLGNNDTARRRLTDETAADFTAAGFDIRVEDFPLTETVTAAAWLDTVFTYSRFLVLDEATKNRLRAELSAALGGDPITITGSPRAMIARRR</sequence>
<keyword evidence="1" id="KW-0489">Methyltransferase</keyword>
<dbReference type="CDD" id="cd02440">
    <property type="entry name" value="AdoMet_MTases"/>
    <property type="match status" value="1"/>
</dbReference>
<organism evidence="3 4">
    <name type="scientific">Williamsia phyllosphaerae</name>
    <dbReference type="NCBI Taxonomy" id="885042"/>
    <lineage>
        <taxon>Bacteria</taxon>
        <taxon>Bacillati</taxon>
        <taxon>Actinomycetota</taxon>
        <taxon>Actinomycetes</taxon>
        <taxon>Mycobacteriales</taxon>
        <taxon>Nocardiaceae</taxon>
        <taxon>Williamsia</taxon>
    </lineage>
</organism>
<evidence type="ECO:0000313" key="3">
    <source>
        <dbReference type="EMBL" id="GGF21524.1"/>
    </source>
</evidence>
<keyword evidence="2" id="KW-0808">Transferase</keyword>
<dbReference type="PANTHER" id="PTHR44942">
    <property type="entry name" value="METHYLTRANSF_11 DOMAIN-CONTAINING PROTEIN"/>
    <property type="match status" value="1"/>
</dbReference>